<keyword evidence="1" id="KW-0472">Membrane</keyword>
<feature type="transmembrane region" description="Helical" evidence="1">
    <location>
        <begin position="118"/>
        <end position="135"/>
    </location>
</feature>
<sequence>MPDFFRVLFASLLLAGAALLPSLALAHTGTSVAGGFLSGFSHPILGWDHVLAMVAVGLWGAFLGAPAMWLLPVVFPLVMAFGAVLGIVGVPVPAVETGIAASAIVLGLLIAFAARPPLWIAAIIVGAFAIFHGHAHGTELPDAANSFAYAVGFVIATGLLHLVGIGFGLPVKKPAGRIAVRAAGGIISMVGFGFLLGLA</sequence>
<name>A0ABV3R6N0_9HYPH</name>
<gene>
    <name evidence="3" type="ORF">ABUE31_20750</name>
</gene>
<dbReference type="EMBL" id="JBFOCI010000008">
    <property type="protein sequence ID" value="MEW9808428.1"/>
    <property type="molecule type" value="Genomic_DNA"/>
</dbReference>
<dbReference type="InterPro" id="IPR007038">
    <property type="entry name" value="HupE_UreJ"/>
</dbReference>
<feature type="chain" id="PRO_5046672757" evidence="2">
    <location>
        <begin position="27"/>
        <end position="199"/>
    </location>
</feature>
<accession>A0ABV3R6N0</accession>
<keyword evidence="4" id="KW-1185">Reference proteome</keyword>
<feature type="transmembrane region" description="Helical" evidence="1">
    <location>
        <begin position="94"/>
        <end position="113"/>
    </location>
</feature>
<keyword evidence="1" id="KW-0812">Transmembrane</keyword>
<dbReference type="RefSeq" id="WP_367725660.1">
    <property type="nucleotide sequence ID" value="NZ_JBFOCI010000008.1"/>
</dbReference>
<evidence type="ECO:0000256" key="1">
    <source>
        <dbReference type="SAM" id="Phobius"/>
    </source>
</evidence>
<dbReference type="Proteomes" id="UP001556196">
    <property type="component" value="Unassembled WGS sequence"/>
</dbReference>
<evidence type="ECO:0000313" key="4">
    <source>
        <dbReference type="Proteomes" id="UP001556196"/>
    </source>
</evidence>
<dbReference type="PIRSF" id="PIRSF016919">
    <property type="entry name" value="HupE_UreJ"/>
    <property type="match status" value="1"/>
</dbReference>
<dbReference type="Pfam" id="PF04955">
    <property type="entry name" value="HupE_UreJ"/>
    <property type="match status" value="1"/>
</dbReference>
<feature type="transmembrane region" description="Helical" evidence="1">
    <location>
        <begin position="178"/>
        <end position="198"/>
    </location>
</feature>
<protein>
    <submittedName>
        <fullName evidence="3">HupE/UreJ family protein</fullName>
    </submittedName>
</protein>
<organism evidence="3 4">
    <name type="scientific">Mesorhizobium marinum</name>
    <dbReference type="NCBI Taxonomy" id="3228790"/>
    <lineage>
        <taxon>Bacteria</taxon>
        <taxon>Pseudomonadati</taxon>
        <taxon>Pseudomonadota</taxon>
        <taxon>Alphaproteobacteria</taxon>
        <taxon>Hyphomicrobiales</taxon>
        <taxon>Phyllobacteriaceae</taxon>
        <taxon>Mesorhizobium</taxon>
    </lineage>
</organism>
<proteinExistence type="predicted"/>
<feature type="transmembrane region" description="Helical" evidence="1">
    <location>
        <begin position="42"/>
        <end position="62"/>
    </location>
</feature>
<feature type="transmembrane region" description="Helical" evidence="1">
    <location>
        <begin position="69"/>
        <end position="88"/>
    </location>
</feature>
<reference evidence="3 4" key="1">
    <citation type="submission" date="2024-06" db="EMBL/GenBank/DDBJ databases">
        <authorList>
            <person name="Tuo L."/>
        </authorList>
    </citation>
    <scope>NUCLEOTIDE SEQUENCE [LARGE SCALE GENOMIC DNA]</scope>
    <source>
        <strain evidence="3 4">ZMM04-5</strain>
    </source>
</reference>
<comment type="caution">
    <text evidence="3">The sequence shown here is derived from an EMBL/GenBank/DDBJ whole genome shotgun (WGS) entry which is preliminary data.</text>
</comment>
<evidence type="ECO:0000256" key="2">
    <source>
        <dbReference type="SAM" id="SignalP"/>
    </source>
</evidence>
<keyword evidence="2" id="KW-0732">Signal</keyword>
<keyword evidence="1" id="KW-1133">Transmembrane helix</keyword>
<evidence type="ECO:0000313" key="3">
    <source>
        <dbReference type="EMBL" id="MEW9808428.1"/>
    </source>
</evidence>
<feature type="transmembrane region" description="Helical" evidence="1">
    <location>
        <begin position="147"/>
        <end position="171"/>
    </location>
</feature>
<feature type="signal peptide" evidence="2">
    <location>
        <begin position="1"/>
        <end position="26"/>
    </location>
</feature>